<evidence type="ECO:0000313" key="3">
    <source>
        <dbReference type="Proteomes" id="UP000299102"/>
    </source>
</evidence>
<sequence length="182" mass="20519">MKVDVETDKNMGLSPTCDREPGSNKKQQPNLTQPQSNRRSKRTKNARSRTDKFGKSTIVVGLQWLMCQLMRDNEPCTKASSGAPYRGRLSADFRIFRGPFLRNQENCENHVATSPSSRGRRTSSIRSKTAPEGRTDSRVGLTSTTSVPENHENHLDYHVATRSSKDLEIREERQIKAPAKTC</sequence>
<feature type="compositionally biased region" description="Polar residues" evidence="1">
    <location>
        <begin position="24"/>
        <end position="37"/>
    </location>
</feature>
<dbReference type="AlphaFoldDB" id="A0A4C2A0W9"/>
<comment type="caution">
    <text evidence="2">The sequence shown here is derived from an EMBL/GenBank/DDBJ whole genome shotgun (WGS) entry which is preliminary data.</text>
</comment>
<proteinExistence type="predicted"/>
<evidence type="ECO:0000256" key="1">
    <source>
        <dbReference type="SAM" id="MobiDB-lite"/>
    </source>
</evidence>
<organism evidence="2 3">
    <name type="scientific">Eumeta variegata</name>
    <name type="common">Bagworm moth</name>
    <name type="synonym">Eumeta japonica</name>
    <dbReference type="NCBI Taxonomy" id="151549"/>
    <lineage>
        <taxon>Eukaryota</taxon>
        <taxon>Metazoa</taxon>
        <taxon>Ecdysozoa</taxon>
        <taxon>Arthropoda</taxon>
        <taxon>Hexapoda</taxon>
        <taxon>Insecta</taxon>
        <taxon>Pterygota</taxon>
        <taxon>Neoptera</taxon>
        <taxon>Endopterygota</taxon>
        <taxon>Lepidoptera</taxon>
        <taxon>Glossata</taxon>
        <taxon>Ditrysia</taxon>
        <taxon>Tineoidea</taxon>
        <taxon>Psychidae</taxon>
        <taxon>Oiketicinae</taxon>
        <taxon>Eumeta</taxon>
    </lineage>
</organism>
<feature type="compositionally biased region" description="Basic residues" evidence="1">
    <location>
        <begin position="38"/>
        <end position="47"/>
    </location>
</feature>
<feature type="compositionally biased region" description="Basic and acidic residues" evidence="1">
    <location>
        <begin position="149"/>
        <end position="163"/>
    </location>
</feature>
<reference evidence="2 3" key="1">
    <citation type="journal article" date="2019" name="Commun. Biol.">
        <title>The bagworm genome reveals a unique fibroin gene that provides high tensile strength.</title>
        <authorList>
            <person name="Kono N."/>
            <person name="Nakamura H."/>
            <person name="Ohtoshi R."/>
            <person name="Tomita M."/>
            <person name="Numata K."/>
            <person name="Arakawa K."/>
        </authorList>
    </citation>
    <scope>NUCLEOTIDE SEQUENCE [LARGE SCALE GENOMIC DNA]</scope>
</reference>
<dbReference type="Proteomes" id="UP000299102">
    <property type="component" value="Unassembled WGS sequence"/>
</dbReference>
<accession>A0A4C2A0W9</accession>
<feature type="region of interest" description="Disordered" evidence="1">
    <location>
        <begin position="107"/>
        <end position="163"/>
    </location>
</feature>
<gene>
    <name evidence="2" type="ORF">EVAR_57331_1</name>
</gene>
<protein>
    <submittedName>
        <fullName evidence="2">Uncharacterized protein</fullName>
    </submittedName>
</protein>
<keyword evidence="3" id="KW-1185">Reference proteome</keyword>
<name>A0A4C2A0W9_EUMVA</name>
<dbReference type="EMBL" id="BGZK01002312">
    <property type="protein sequence ID" value="GBP92819.1"/>
    <property type="molecule type" value="Genomic_DNA"/>
</dbReference>
<evidence type="ECO:0000313" key="2">
    <source>
        <dbReference type="EMBL" id="GBP92819.1"/>
    </source>
</evidence>
<feature type="region of interest" description="Disordered" evidence="1">
    <location>
        <begin position="1"/>
        <end position="53"/>
    </location>
</feature>